<dbReference type="InterPro" id="IPR005097">
    <property type="entry name" value="Sacchrp_dh_NADP-bd"/>
</dbReference>
<dbReference type="Gene3D" id="3.40.50.720">
    <property type="entry name" value="NAD(P)-binding Rossmann-like Domain"/>
    <property type="match status" value="1"/>
</dbReference>
<reference evidence="2" key="1">
    <citation type="journal article" date="2014" name="Front. Microbiol.">
        <title>High frequency of phylogenetically diverse reductive dehalogenase-homologous genes in deep subseafloor sedimentary metagenomes.</title>
        <authorList>
            <person name="Kawai M."/>
            <person name="Futagami T."/>
            <person name="Toyoda A."/>
            <person name="Takaki Y."/>
            <person name="Nishi S."/>
            <person name="Hori S."/>
            <person name="Arai W."/>
            <person name="Tsubouchi T."/>
            <person name="Morono Y."/>
            <person name="Uchiyama I."/>
            <person name="Ito T."/>
            <person name="Fujiyama A."/>
            <person name="Inagaki F."/>
            <person name="Takami H."/>
        </authorList>
    </citation>
    <scope>NUCLEOTIDE SEQUENCE</scope>
    <source>
        <strain evidence="2">Expedition CK06-06</strain>
    </source>
</reference>
<dbReference type="AlphaFoldDB" id="X0V454"/>
<protein>
    <recommendedName>
        <fullName evidence="1">Saccharopine dehydrogenase NADP binding domain-containing protein</fullName>
    </recommendedName>
</protein>
<evidence type="ECO:0000259" key="1">
    <source>
        <dbReference type="Pfam" id="PF03435"/>
    </source>
</evidence>
<dbReference type="Pfam" id="PF03435">
    <property type="entry name" value="Sacchrp_dh_NADP"/>
    <property type="match status" value="1"/>
</dbReference>
<feature type="domain" description="Saccharopine dehydrogenase NADP binding" evidence="1">
    <location>
        <begin position="3"/>
        <end position="95"/>
    </location>
</feature>
<sequence length="95" mass="10609">MKVLIIGGSGKIGSVAAWDLVKDSEVEAVGIVDRRKDAIERTKKWINSDKVISHVLDIANREDTRRLMKQYDVGVITLPDRRTSYRVVDTAIEAG</sequence>
<dbReference type="InterPro" id="IPR036291">
    <property type="entry name" value="NAD(P)-bd_dom_sf"/>
</dbReference>
<feature type="non-terminal residue" evidence="2">
    <location>
        <position position="95"/>
    </location>
</feature>
<accession>X0V454</accession>
<gene>
    <name evidence="2" type="ORF">S01H1_26214</name>
</gene>
<name>X0V454_9ZZZZ</name>
<dbReference type="EMBL" id="BARS01015881">
    <property type="protein sequence ID" value="GAF95420.1"/>
    <property type="molecule type" value="Genomic_DNA"/>
</dbReference>
<dbReference type="SUPFAM" id="SSF51735">
    <property type="entry name" value="NAD(P)-binding Rossmann-fold domains"/>
    <property type="match status" value="1"/>
</dbReference>
<proteinExistence type="predicted"/>
<comment type="caution">
    <text evidence="2">The sequence shown here is derived from an EMBL/GenBank/DDBJ whole genome shotgun (WGS) entry which is preliminary data.</text>
</comment>
<evidence type="ECO:0000313" key="2">
    <source>
        <dbReference type="EMBL" id="GAF95420.1"/>
    </source>
</evidence>
<organism evidence="2">
    <name type="scientific">marine sediment metagenome</name>
    <dbReference type="NCBI Taxonomy" id="412755"/>
    <lineage>
        <taxon>unclassified sequences</taxon>
        <taxon>metagenomes</taxon>
        <taxon>ecological metagenomes</taxon>
    </lineage>
</organism>